<dbReference type="InterPro" id="IPR017937">
    <property type="entry name" value="Thioredoxin_CS"/>
</dbReference>
<keyword evidence="3" id="KW-0813">Transport</keyword>
<evidence type="ECO:0000256" key="7">
    <source>
        <dbReference type="NCBIfam" id="TIGR01068"/>
    </source>
</evidence>
<organism evidence="12 13">
    <name type="scientific">Desulfitobacterium dichloroeliminans (strain LMG P-21439 / DCA1)</name>
    <dbReference type="NCBI Taxonomy" id="871963"/>
    <lineage>
        <taxon>Bacteria</taxon>
        <taxon>Bacillati</taxon>
        <taxon>Bacillota</taxon>
        <taxon>Clostridia</taxon>
        <taxon>Eubacteriales</taxon>
        <taxon>Desulfitobacteriaceae</taxon>
        <taxon>Desulfitobacterium</taxon>
    </lineage>
</organism>
<dbReference type="PROSITE" id="PS51352">
    <property type="entry name" value="THIOREDOXIN_2"/>
    <property type="match status" value="1"/>
</dbReference>
<dbReference type="PANTHER" id="PTHR45663:SF11">
    <property type="entry name" value="GEO12009P1"/>
    <property type="match status" value="1"/>
</dbReference>
<dbReference type="Proteomes" id="UP000010797">
    <property type="component" value="Chromosome"/>
</dbReference>
<dbReference type="HOGENOM" id="CLU_090389_10_3_9"/>
<protein>
    <recommendedName>
        <fullName evidence="2 7">Thioredoxin</fullName>
    </recommendedName>
</protein>
<keyword evidence="6 10" id="KW-0676">Redox-active center</keyword>
<feature type="domain" description="Thioredoxin" evidence="11">
    <location>
        <begin position="1"/>
        <end position="109"/>
    </location>
</feature>
<gene>
    <name evidence="12" type="ordered locus">Desdi_2495</name>
</gene>
<keyword evidence="4" id="KW-0249">Electron transport</keyword>
<accession>L0F7V4</accession>
<feature type="site" description="Contributes to redox potential value" evidence="9">
    <location>
        <position position="35"/>
    </location>
</feature>
<evidence type="ECO:0000256" key="5">
    <source>
        <dbReference type="ARBA" id="ARBA00023157"/>
    </source>
</evidence>
<dbReference type="KEGG" id="ddl:Desdi_2495"/>
<proteinExistence type="inferred from homology"/>
<sequence>MAGENVKTFTAENWSSDVLGSKEPVLVDFWAAWCGPCRMVAPVIEELANEYLGKVTVGKVNVDEQPAVSGQYKVMSIPTLAIFKNGELVEQSVGFRGKADLVKMLEKHA</sequence>
<keyword evidence="5 10" id="KW-1015">Disulfide bond</keyword>
<keyword evidence="13" id="KW-1185">Reference proteome</keyword>
<dbReference type="Pfam" id="PF00085">
    <property type="entry name" value="Thioredoxin"/>
    <property type="match status" value="1"/>
</dbReference>
<dbReference type="InterPro" id="IPR036249">
    <property type="entry name" value="Thioredoxin-like_sf"/>
</dbReference>
<dbReference type="NCBIfam" id="TIGR01068">
    <property type="entry name" value="thioredoxin"/>
    <property type="match status" value="1"/>
</dbReference>
<evidence type="ECO:0000256" key="9">
    <source>
        <dbReference type="PIRSR" id="PIRSR000077-1"/>
    </source>
</evidence>
<dbReference type="PIRSF" id="PIRSF000077">
    <property type="entry name" value="Thioredoxin"/>
    <property type="match status" value="1"/>
</dbReference>
<evidence type="ECO:0000256" key="10">
    <source>
        <dbReference type="PIRSR" id="PIRSR000077-4"/>
    </source>
</evidence>
<reference evidence="13" key="1">
    <citation type="submission" date="2012-02" db="EMBL/GenBank/DDBJ databases">
        <title>Complete sequence of Desulfitobacterium dichloroeliminans LMG P-21439.</title>
        <authorList>
            <person name="Lucas S."/>
            <person name="Han J."/>
            <person name="Lapidus A."/>
            <person name="Cheng J.-F."/>
            <person name="Goodwin L."/>
            <person name="Pitluck S."/>
            <person name="Peters L."/>
            <person name="Ovchinnikova G."/>
            <person name="Teshima H."/>
            <person name="Detter J.C."/>
            <person name="Han C."/>
            <person name="Tapia R."/>
            <person name="Land M."/>
            <person name="Hauser L."/>
            <person name="Kyrpides N."/>
            <person name="Ivanova N."/>
            <person name="Pagani I."/>
            <person name="Kruse T."/>
            <person name="de Vos W.M."/>
            <person name="Boon N."/>
            <person name="Smidt H."/>
            <person name="Woyke T."/>
        </authorList>
    </citation>
    <scope>NUCLEOTIDE SEQUENCE [LARGE SCALE GENOMIC DNA]</scope>
    <source>
        <strain evidence="13">LMG P-21439 / DCA1</strain>
    </source>
</reference>
<dbReference type="PROSITE" id="PS00194">
    <property type="entry name" value="THIOREDOXIN_1"/>
    <property type="match status" value="1"/>
</dbReference>
<dbReference type="GO" id="GO:0015035">
    <property type="term" value="F:protein-disulfide reductase activity"/>
    <property type="evidence" value="ECO:0007669"/>
    <property type="project" value="UniProtKB-UniRule"/>
</dbReference>
<dbReference type="PRINTS" id="PR00421">
    <property type="entry name" value="THIOREDOXIN"/>
</dbReference>
<dbReference type="InterPro" id="IPR005746">
    <property type="entry name" value="Thioredoxin"/>
</dbReference>
<feature type="site" description="Deprotonates C-terminal active site Cys" evidence="9">
    <location>
        <position position="28"/>
    </location>
</feature>
<feature type="disulfide bond" description="Redox-active" evidence="10">
    <location>
        <begin position="34"/>
        <end position="37"/>
    </location>
</feature>
<evidence type="ECO:0000256" key="4">
    <source>
        <dbReference type="ARBA" id="ARBA00022982"/>
    </source>
</evidence>
<evidence type="ECO:0000259" key="11">
    <source>
        <dbReference type="PROSITE" id="PS51352"/>
    </source>
</evidence>
<dbReference type="InterPro" id="IPR013766">
    <property type="entry name" value="Thioredoxin_domain"/>
</dbReference>
<dbReference type="OrthoDB" id="9790390at2"/>
<dbReference type="EMBL" id="CP003344">
    <property type="protein sequence ID" value="AGA69919.1"/>
    <property type="molecule type" value="Genomic_DNA"/>
</dbReference>
<evidence type="ECO:0000256" key="8">
    <source>
        <dbReference type="PIRNR" id="PIRNR000077"/>
    </source>
</evidence>
<comment type="similarity">
    <text evidence="1 8">Belongs to the thioredoxin family.</text>
</comment>
<evidence type="ECO:0000256" key="1">
    <source>
        <dbReference type="ARBA" id="ARBA00008987"/>
    </source>
</evidence>
<dbReference type="PANTHER" id="PTHR45663">
    <property type="entry name" value="GEO12009P1"/>
    <property type="match status" value="1"/>
</dbReference>
<evidence type="ECO:0000256" key="2">
    <source>
        <dbReference type="ARBA" id="ARBA00020570"/>
    </source>
</evidence>
<dbReference type="FunFam" id="3.40.30.10:FF:000001">
    <property type="entry name" value="Thioredoxin"/>
    <property type="match status" value="1"/>
</dbReference>
<feature type="site" description="Contributes to redox potential value" evidence="9">
    <location>
        <position position="36"/>
    </location>
</feature>
<evidence type="ECO:0000256" key="6">
    <source>
        <dbReference type="ARBA" id="ARBA00023284"/>
    </source>
</evidence>
<dbReference type="GO" id="GO:0045454">
    <property type="term" value="P:cell redox homeostasis"/>
    <property type="evidence" value="ECO:0007669"/>
    <property type="project" value="TreeGrafter"/>
</dbReference>
<dbReference type="eggNOG" id="COG3118">
    <property type="taxonomic scope" value="Bacteria"/>
</dbReference>
<evidence type="ECO:0000313" key="12">
    <source>
        <dbReference type="EMBL" id="AGA69919.1"/>
    </source>
</evidence>
<dbReference type="GO" id="GO:0005829">
    <property type="term" value="C:cytosol"/>
    <property type="evidence" value="ECO:0007669"/>
    <property type="project" value="TreeGrafter"/>
</dbReference>
<evidence type="ECO:0000256" key="3">
    <source>
        <dbReference type="ARBA" id="ARBA00022448"/>
    </source>
</evidence>
<dbReference type="CDD" id="cd02947">
    <property type="entry name" value="TRX_family"/>
    <property type="match status" value="1"/>
</dbReference>
<dbReference type="RefSeq" id="WP_015262890.1">
    <property type="nucleotide sequence ID" value="NC_019903.1"/>
</dbReference>
<dbReference type="Gene3D" id="3.40.30.10">
    <property type="entry name" value="Glutaredoxin"/>
    <property type="match status" value="1"/>
</dbReference>
<dbReference type="SUPFAM" id="SSF52833">
    <property type="entry name" value="Thioredoxin-like"/>
    <property type="match status" value="1"/>
</dbReference>
<name>L0F7V4_DESDL</name>
<evidence type="ECO:0000313" key="13">
    <source>
        <dbReference type="Proteomes" id="UP000010797"/>
    </source>
</evidence>
<feature type="active site" description="Nucleophile" evidence="9">
    <location>
        <position position="34"/>
    </location>
</feature>
<feature type="active site" description="Nucleophile" evidence="9">
    <location>
        <position position="37"/>
    </location>
</feature>
<dbReference type="STRING" id="871963.Desdi_2495"/>
<dbReference type="AlphaFoldDB" id="L0F7V4"/>